<evidence type="ECO:0000256" key="1">
    <source>
        <dbReference type="ARBA" id="ARBA00022723"/>
    </source>
</evidence>
<dbReference type="GO" id="GO:0006310">
    <property type="term" value="P:DNA recombination"/>
    <property type="evidence" value="ECO:0007669"/>
    <property type="project" value="UniProtKB-UniRule"/>
</dbReference>
<feature type="zinc finger region" description="C4-type" evidence="7">
    <location>
        <begin position="55"/>
        <end position="70"/>
    </location>
</feature>
<dbReference type="EMBL" id="CP063078">
    <property type="protein sequence ID" value="QOQ87454.1"/>
    <property type="molecule type" value="Genomic_DNA"/>
</dbReference>
<keyword evidence="5 7" id="KW-0233">DNA recombination</keyword>
<dbReference type="HAMAP" id="MF_00017">
    <property type="entry name" value="RecR"/>
    <property type="match status" value="1"/>
</dbReference>
<keyword evidence="4 7" id="KW-0862">Zinc</keyword>
<dbReference type="PANTHER" id="PTHR30446:SF0">
    <property type="entry name" value="RECOMBINATION PROTEIN RECR"/>
    <property type="match status" value="1"/>
</dbReference>
<keyword evidence="10" id="KW-1185">Reference proteome</keyword>
<comment type="similarity">
    <text evidence="7">Belongs to the RecR family.</text>
</comment>
<gene>
    <name evidence="7 9" type="primary">recR</name>
    <name evidence="9" type="ORF">IMC76_01140</name>
</gene>
<dbReference type="GO" id="GO:0006281">
    <property type="term" value="P:DNA repair"/>
    <property type="evidence" value="ECO:0007669"/>
    <property type="project" value="UniProtKB-UniRule"/>
</dbReference>
<dbReference type="OrthoDB" id="9802672at2"/>
<accession>A0A7M1LHD1</accession>
<evidence type="ECO:0000313" key="10">
    <source>
        <dbReference type="Proteomes" id="UP000594749"/>
    </source>
</evidence>
<evidence type="ECO:0000256" key="3">
    <source>
        <dbReference type="ARBA" id="ARBA00022771"/>
    </source>
</evidence>
<dbReference type="Gene3D" id="3.40.1360.10">
    <property type="match status" value="1"/>
</dbReference>
<dbReference type="GO" id="GO:0008270">
    <property type="term" value="F:zinc ion binding"/>
    <property type="evidence" value="ECO:0007669"/>
    <property type="project" value="UniProtKB-KW"/>
</dbReference>
<keyword evidence="6 7" id="KW-0234">DNA repair</keyword>
<dbReference type="InterPro" id="IPR015967">
    <property type="entry name" value="Rcmb_RecR_Znf"/>
</dbReference>
<dbReference type="PANTHER" id="PTHR30446">
    <property type="entry name" value="RECOMBINATION PROTEIN RECR"/>
    <property type="match status" value="1"/>
</dbReference>
<dbReference type="Gene3D" id="1.10.8.420">
    <property type="entry name" value="RecR Domain 1"/>
    <property type="match status" value="1"/>
</dbReference>
<dbReference type="GO" id="GO:0003677">
    <property type="term" value="F:DNA binding"/>
    <property type="evidence" value="ECO:0007669"/>
    <property type="project" value="UniProtKB-UniRule"/>
</dbReference>
<dbReference type="PROSITE" id="PS01300">
    <property type="entry name" value="RECR"/>
    <property type="match status" value="1"/>
</dbReference>
<evidence type="ECO:0000256" key="6">
    <source>
        <dbReference type="ARBA" id="ARBA00023204"/>
    </source>
</evidence>
<dbReference type="Pfam" id="PF21176">
    <property type="entry name" value="RecR_HhH"/>
    <property type="match status" value="1"/>
</dbReference>
<feature type="domain" description="Toprim" evidence="8">
    <location>
        <begin position="78"/>
        <end position="164"/>
    </location>
</feature>
<proteinExistence type="inferred from homology"/>
<evidence type="ECO:0000259" key="8">
    <source>
        <dbReference type="PROSITE" id="PS50880"/>
    </source>
</evidence>
<dbReference type="InterPro" id="IPR000093">
    <property type="entry name" value="DNA_Rcmb_RecR"/>
</dbReference>
<keyword evidence="2 7" id="KW-0227">DNA damage</keyword>
<dbReference type="NCBIfam" id="TIGR00615">
    <property type="entry name" value="recR"/>
    <property type="match status" value="1"/>
</dbReference>
<dbReference type="InterPro" id="IPR023627">
    <property type="entry name" value="Rcmb_RecR"/>
</dbReference>
<dbReference type="Proteomes" id="UP000594749">
    <property type="component" value="Chromosome"/>
</dbReference>
<sequence length="187" mass="20554">MSSKFDELVEAFSKLPGVGKKSALKYAYHVSIDNSFAGLNLAHCIEDAVKALRRCENCGAISEDEICEICADSSRDSSTLCIVENPKDILILEKSGAYKGLYFVLDDINSDIVEKLINFTQKNSTNEILFAMTPGINSDGIMLYIEDKFKGSNILFSKIAQGIPTGVTLDNIDTLSLTKAINDRREI</sequence>
<dbReference type="AlphaFoldDB" id="A0A7M1LHD1"/>
<dbReference type="RefSeq" id="WP_025803018.1">
    <property type="nucleotide sequence ID" value="NZ_CP053842.1"/>
</dbReference>
<evidence type="ECO:0000313" key="9">
    <source>
        <dbReference type="EMBL" id="QOQ87454.1"/>
    </source>
</evidence>
<dbReference type="PROSITE" id="PS50880">
    <property type="entry name" value="TOPRIM"/>
    <property type="match status" value="1"/>
</dbReference>
<dbReference type="InterPro" id="IPR006171">
    <property type="entry name" value="TOPRIM_dom"/>
</dbReference>
<dbReference type="SUPFAM" id="SSF111304">
    <property type="entry name" value="Recombination protein RecR"/>
    <property type="match status" value="1"/>
</dbReference>
<evidence type="ECO:0000256" key="5">
    <source>
        <dbReference type="ARBA" id="ARBA00023172"/>
    </source>
</evidence>
<keyword evidence="3 7" id="KW-0863">Zinc-finger</keyword>
<evidence type="ECO:0000256" key="7">
    <source>
        <dbReference type="HAMAP-Rule" id="MF_00017"/>
    </source>
</evidence>
<protein>
    <recommendedName>
        <fullName evidence="7">Recombination protein RecR</fullName>
    </recommendedName>
</protein>
<keyword evidence="1 7" id="KW-0479">Metal-binding</keyword>
<organism evidence="9 10">
    <name type="scientific">Campylobacter corcagiensis</name>
    <dbReference type="NCBI Taxonomy" id="1448857"/>
    <lineage>
        <taxon>Bacteria</taxon>
        <taxon>Pseudomonadati</taxon>
        <taxon>Campylobacterota</taxon>
        <taxon>Epsilonproteobacteria</taxon>
        <taxon>Campylobacterales</taxon>
        <taxon>Campylobacteraceae</taxon>
        <taxon>Campylobacter</taxon>
    </lineage>
</organism>
<evidence type="ECO:0000256" key="2">
    <source>
        <dbReference type="ARBA" id="ARBA00022763"/>
    </source>
</evidence>
<reference evidence="9 10" key="1">
    <citation type="submission" date="2020-10" db="EMBL/GenBank/DDBJ databases">
        <title>Campylobacter and Helicobacter PacBio genomes.</title>
        <authorList>
            <person name="Lane C."/>
        </authorList>
    </citation>
    <scope>NUCLEOTIDE SEQUENCE [LARGE SCALE GENOMIC DNA]</scope>
    <source>
        <strain evidence="9 10">2016D-0077</strain>
    </source>
</reference>
<dbReference type="Pfam" id="PF02132">
    <property type="entry name" value="RecR_ZnF"/>
    <property type="match status" value="1"/>
</dbReference>
<comment type="function">
    <text evidence="7">May play a role in DNA repair. It seems to be involved in an RecBC-independent recombinational process of DNA repair. It may act with RecF and RecO.</text>
</comment>
<evidence type="ECO:0000256" key="4">
    <source>
        <dbReference type="ARBA" id="ARBA00022833"/>
    </source>
</evidence>
<name>A0A7M1LHD1_9BACT</name>